<feature type="chain" id="PRO_5047293639" description="Lipid A deacylase" evidence="2">
    <location>
        <begin position="28"/>
        <end position="187"/>
    </location>
</feature>
<keyword evidence="1" id="KW-0998">Cell outer membrane</keyword>
<dbReference type="Pfam" id="PF09411">
    <property type="entry name" value="PagL"/>
    <property type="match status" value="1"/>
</dbReference>
<dbReference type="EMBL" id="JANUHA010000032">
    <property type="protein sequence ID" value="MCS0599538.1"/>
    <property type="molecule type" value="Genomic_DNA"/>
</dbReference>
<accession>A0ABT2AV33</accession>
<keyword evidence="4" id="KW-1185">Reference proteome</keyword>
<evidence type="ECO:0000313" key="4">
    <source>
        <dbReference type="Proteomes" id="UP001206572"/>
    </source>
</evidence>
<name>A0ABT2AV33_9BURK</name>
<dbReference type="RefSeq" id="WP_258830533.1">
    <property type="nucleotide sequence ID" value="NZ_JANUHA010000032.1"/>
</dbReference>
<feature type="signal peptide" evidence="2">
    <location>
        <begin position="1"/>
        <end position="27"/>
    </location>
</feature>
<dbReference type="Gene3D" id="2.40.160.20">
    <property type="match status" value="1"/>
</dbReference>
<dbReference type="EC" id="3.1.1.77" evidence="1"/>
<organism evidence="3 4">
    <name type="scientific">Massilia agri</name>
    <dbReference type="NCBI Taxonomy" id="1886785"/>
    <lineage>
        <taxon>Bacteria</taxon>
        <taxon>Pseudomonadati</taxon>
        <taxon>Pseudomonadota</taxon>
        <taxon>Betaproteobacteria</taxon>
        <taxon>Burkholderiales</taxon>
        <taxon>Oxalobacteraceae</taxon>
        <taxon>Telluria group</taxon>
        <taxon>Massilia</taxon>
    </lineage>
</organism>
<keyword evidence="1 3" id="KW-0378">Hydrolase</keyword>
<dbReference type="Proteomes" id="UP001206572">
    <property type="component" value="Unassembled WGS sequence"/>
</dbReference>
<comment type="catalytic activity">
    <reaction evidence="1">
        <text>a 3-(acyloxy)acyl derivative of bacterial toxin + H2O = a 3-hydroxyacyl derivative of bacterial toxin + a fatty acid + H(+)</text>
        <dbReference type="Rhea" id="RHEA:12032"/>
        <dbReference type="ChEBI" id="CHEBI:15377"/>
        <dbReference type="ChEBI" id="CHEBI:15378"/>
        <dbReference type="ChEBI" id="CHEBI:28868"/>
        <dbReference type="ChEBI" id="CHEBI:136853"/>
        <dbReference type="ChEBI" id="CHEBI:140675"/>
        <dbReference type="EC" id="3.1.1.77"/>
    </reaction>
</comment>
<reference evidence="3 4" key="1">
    <citation type="submission" date="2022-08" db="EMBL/GenBank/DDBJ databases">
        <title>Reclassification of Massilia species as members of the genera Telluria, Duganella, Pseudoduganella, Mokoshia gen. nov. and Zemynaea gen. nov. using orthogonal and non-orthogonal genome-based approaches.</title>
        <authorList>
            <person name="Bowman J.P."/>
        </authorList>
    </citation>
    <scope>NUCLEOTIDE SEQUENCE [LARGE SCALE GENOMIC DNA]</scope>
    <source>
        <strain evidence="3 4">JCM 31661</strain>
    </source>
</reference>
<comment type="subunit">
    <text evidence="1">Homodimer.</text>
</comment>
<evidence type="ECO:0000313" key="3">
    <source>
        <dbReference type="EMBL" id="MCS0599538.1"/>
    </source>
</evidence>
<comment type="caution">
    <text evidence="3">The sequence shown here is derived from an EMBL/GenBank/DDBJ whole genome shotgun (WGS) entry which is preliminary data.</text>
</comment>
<dbReference type="InterPro" id="IPR018550">
    <property type="entry name" value="Lipid-A_deacylase-rel"/>
</dbReference>
<proteinExistence type="inferred from homology"/>
<evidence type="ECO:0000256" key="2">
    <source>
        <dbReference type="SAM" id="SignalP"/>
    </source>
</evidence>
<comment type="similarity">
    <text evidence="1">Belongs to the PagL family.</text>
</comment>
<dbReference type="PIRSF" id="PIRSF029681">
    <property type="entry name" value="PagL"/>
    <property type="match status" value="1"/>
</dbReference>
<keyword evidence="1" id="KW-0472">Membrane</keyword>
<dbReference type="InterPro" id="IPR011250">
    <property type="entry name" value="OMP/PagP_B-barrel"/>
</dbReference>
<comment type="function">
    <text evidence="1">Has lipid A 3-O-deacylase activity. Hydrolyzes the ester bond at the 3 position of lipid A, a bioactive component of lipopolysaccharide (LPS), thereby releasing the primary fatty acyl moiety.</text>
</comment>
<dbReference type="SUPFAM" id="SSF56925">
    <property type="entry name" value="OMPA-like"/>
    <property type="match status" value="1"/>
</dbReference>
<dbReference type="GO" id="GO:0016787">
    <property type="term" value="F:hydrolase activity"/>
    <property type="evidence" value="ECO:0007669"/>
    <property type="project" value="UniProtKB-KW"/>
</dbReference>
<comment type="subcellular location">
    <subcellularLocation>
        <location evidence="1">Cell outer membrane</location>
        <topology evidence="1">Multi-pass membrane protein</topology>
    </subcellularLocation>
</comment>
<sequence length="187" mass="20755">MLISHVKKVAGLAAAMAAALFAQAAHAQSNGWVDSASLEFGTNPEQKMVRVAVQKDWDSRWFASNGRHLSGYWETNLALWRLSAYQNVPGRKKNIAVIGFTPVLRYQNDSKLGLYGEIGIGVNLFSKLYKNEDKELSTAFQFGDHIGVGYSTAKWDYSLKFQHYSNASIKSPNGGANWIVAKAAYRF</sequence>
<evidence type="ECO:0000256" key="1">
    <source>
        <dbReference type="PIRNR" id="PIRNR029681"/>
    </source>
</evidence>
<protein>
    <recommendedName>
        <fullName evidence="1">Lipid A deacylase</fullName>
        <ecNumber evidence="1">3.1.1.77</ecNumber>
    </recommendedName>
    <alternativeName>
        <fullName evidence="1">LPS 3-O-deacylase</fullName>
    </alternativeName>
    <alternativeName>
        <fullName evidence="1">Outer membrane enzyme</fullName>
    </alternativeName>
</protein>
<keyword evidence="2" id="KW-0732">Signal</keyword>
<gene>
    <name evidence="3" type="ORF">NX780_24655</name>
</gene>